<dbReference type="PANTHER" id="PTHR21039:SF0">
    <property type="entry name" value="HISTIDINOL-PHOSPHATASE"/>
    <property type="match status" value="1"/>
</dbReference>
<dbReference type="STRING" id="1450538.A0A2V5HRS7"/>
<comment type="pathway">
    <text evidence="1 8">Amino-acid biosynthesis; L-histidine biosynthesis; L-histidine from 5-phospho-alpha-D-ribose 1-diphosphate: step 8/9.</text>
</comment>
<dbReference type="Proteomes" id="UP000249829">
    <property type="component" value="Unassembled WGS sequence"/>
</dbReference>
<keyword evidence="6 8" id="KW-0368">Histidine biosynthesis</keyword>
<organism evidence="10 11">
    <name type="scientific">Aspergillus violaceofuscus (strain CBS 115571)</name>
    <dbReference type="NCBI Taxonomy" id="1450538"/>
    <lineage>
        <taxon>Eukaryota</taxon>
        <taxon>Fungi</taxon>
        <taxon>Dikarya</taxon>
        <taxon>Ascomycota</taxon>
        <taxon>Pezizomycotina</taxon>
        <taxon>Eurotiomycetes</taxon>
        <taxon>Eurotiomycetidae</taxon>
        <taxon>Eurotiales</taxon>
        <taxon>Aspergillaceae</taxon>
        <taxon>Aspergillus</taxon>
    </lineage>
</organism>
<protein>
    <recommendedName>
        <fullName evidence="3 8">Histidinol-phosphatase</fullName>
        <shortName evidence="8">HolPase</shortName>
        <ecNumber evidence="3 8">3.1.3.15</ecNumber>
    </recommendedName>
</protein>
<keyword evidence="5 8" id="KW-0378">Hydrolase</keyword>
<dbReference type="GO" id="GO:0000105">
    <property type="term" value="P:L-histidine biosynthetic process"/>
    <property type="evidence" value="ECO:0007669"/>
    <property type="project" value="UniProtKB-UniRule"/>
</dbReference>
<accession>A0A2V5HRS7</accession>
<dbReference type="Pfam" id="PF02811">
    <property type="entry name" value="PHP"/>
    <property type="match status" value="1"/>
</dbReference>
<dbReference type="CDD" id="cd12110">
    <property type="entry name" value="PHP_HisPPase_Hisj_like"/>
    <property type="match status" value="1"/>
</dbReference>
<dbReference type="EC" id="3.1.3.15" evidence="3 8"/>
<feature type="domain" description="PHP" evidence="9">
    <location>
        <begin position="5"/>
        <end position="223"/>
    </location>
</feature>
<dbReference type="Gene3D" id="3.20.20.140">
    <property type="entry name" value="Metal-dependent hydrolases"/>
    <property type="match status" value="1"/>
</dbReference>
<sequence>MPFSHHSHSGQFCPGHAKDSLEEIIQLAIQKRFHTFCLTEHMPRHKEDFYPEEIEAGNTEEAHLANEKAYYAEATRLRTKYSTANINILIGFEIDWIRHPGSLTLIQQSLAAHPFDFFMGSIHHTCTVPIDYDRAMYEQARAAAGGTDERLFAAYFDEQLAMLRQVRPLVVGHFDLIRLKSDDPDGSLRRWGAQPAGDGVWAKVRRNLAFVAEYGGLLEVNSAALRKGMREPYPMGEICREFLALGGRFVLSDDSHGLDQVGLNYHRVLPWLEAVGITTVHYLALSGEDDDKAGIVDPRFPRTRMLGMSVEEMKKLPFWEANATAA</sequence>
<evidence type="ECO:0000256" key="4">
    <source>
        <dbReference type="ARBA" id="ARBA00022605"/>
    </source>
</evidence>
<evidence type="ECO:0000259" key="9">
    <source>
        <dbReference type="Pfam" id="PF02811"/>
    </source>
</evidence>
<dbReference type="UniPathway" id="UPA00031">
    <property type="reaction ID" value="UER00013"/>
</dbReference>
<evidence type="ECO:0000313" key="10">
    <source>
        <dbReference type="EMBL" id="PYI24313.1"/>
    </source>
</evidence>
<keyword evidence="11" id="KW-1185">Reference proteome</keyword>
<reference evidence="10 11" key="1">
    <citation type="submission" date="2018-02" db="EMBL/GenBank/DDBJ databases">
        <title>The genomes of Aspergillus section Nigri reveals drivers in fungal speciation.</title>
        <authorList>
            <consortium name="DOE Joint Genome Institute"/>
            <person name="Vesth T.C."/>
            <person name="Nybo J."/>
            <person name="Theobald S."/>
            <person name="Brandl J."/>
            <person name="Frisvad J.C."/>
            <person name="Nielsen K.F."/>
            <person name="Lyhne E.K."/>
            <person name="Kogle M.E."/>
            <person name="Kuo A."/>
            <person name="Riley R."/>
            <person name="Clum A."/>
            <person name="Nolan M."/>
            <person name="Lipzen A."/>
            <person name="Salamov A."/>
            <person name="Henrissat B."/>
            <person name="Wiebenga A."/>
            <person name="De vries R.P."/>
            <person name="Grigoriev I.V."/>
            <person name="Mortensen U.H."/>
            <person name="Andersen M.R."/>
            <person name="Baker S.E."/>
        </authorList>
    </citation>
    <scope>NUCLEOTIDE SEQUENCE [LARGE SCALE GENOMIC DNA]</scope>
    <source>
        <strain evidence="10 11">CBS 115571</strain>
    </source>
</reference>
<dbReference type="GO" id="GO:0004401">
    <property type="term" value="F:histidinol-phosphatase activity"/>
    <property type="evidence" value="ECO:0007669"/>
    <property type="project" value="UniProtKB-UniRule"/>
</dbReference>
<gene>
    <name evidence="10" type="ORF">BO99DRAFT_374334</name>
</gene>
<evidence type="ECO:0000256" key="5">
    <source>
        <dbReference type="ARBA" id="ARBA00022801"/>
    </source>
</evidence>
<dbReference type="GO" id="GO:0005737">
    <property type="term" value="C:cytoplasm"/>
    <property type="evidence" value="ECO:0007669"/>
    <property type="project" value="TreeGrafter"/>
</dbReference>
<evidence type="ECO:0000256" key="1">
    <source>
        <dbReference type="ARBA" id="ARBA00004970"/>
    </source>
</evidence>
<dbReference type="FunFam" id="3.20.20.140:FF:000059">
    <property type="entry name" value="Histidinol-phosphatase"/>
    <property type="match status" value="1"/>
</dbReference>
<dbReference type="PANTHER" id="PTHR21039">
    <property type="entry name" value="HISTIDINOL PHOSPHATASE-RELATED"/>
    <property type="match status" value="1"/>
</dbReference>
<proteinExistence type="inferred from homology"/>
<comment type="catalytic activity">
    <reaction evidence="7 8">
        <text>L-histidinol phosphate + H2O = L-histidinol + phosphate</text>
        <dbReference type="Rhea" id="RHEA:14465"/>
        <dbReference type="ChEBI" id="CHEBI:15377"/>
        <dbReference type="ChEBI" id="CHEBI:43474"/>
        <dbReference type="ChEBI" id="CHEBI:57699"/>
        <dbReference type="ChEBI" id="CHEBI:57980"/>
        <dbReference type="EC" id="3.1.3.15"/>
    </reaction>
</comment>
<dbReference type="InterPro" id="IPR016195">
    <property type="entry name" value="Pol/histidinol_Pase-like"/>
</dbReference>
<dbReference type="AlphaFoldDB" id="A0A2V5HRS7"/>
<keyword evidence="4 8" id="KW-0028">Amino-acid biosynthesis</keyword>
<evidence type="ECO:0000313" key="11">
    <source>
        <dbReference type="Proteomes" id="UP000249829"/>
    </source>
</evidence>
<dbReference type="InterPro" id="IPR010140">
    <property type="entry name" value="Histidinol_P_phosphatase_HisJ"/>
</dbReference>
<dbReference type="EMBL" id="KZ825102">
    <property type="protein sequence ID" value="PYI24313.1"/>
    <property type="molecule type" value="Genomic_DNA"/>
</dbReference>
<evidence type="ECO:0000256" key="3">
    <source>
        <dbReference type="ARBA" id="ARBA00013085"/>
    </source>
</evidence>
<comment type="similarity">
    <text evidence="2 8">Belongs to the PHP hydrolase family. HisK subfamily.</text>
</comment>
<evidence type="ECO:0000256" key="7">
    <source>
        <dbReference type="ARBA" id="ARBA00049158"/>
    </source>
</evidence>
<dbReference type="SUPFAM" id="SSF89550">
    <property type="entry name" value="PHP domain-like"/>
    <property type="match status" value="1"/>
</dbReference>
<evidence type="ECO:0000256" key="8">
    <source>
        <dbReference type="RuleBase" id="RU366003"/>
    </source>
</evidence>
<dbReference type="OMA" id="DYDRPMY"/>
<evidence type="ECO:0000256" key="6">
    <source>
        <dbReference type="ARBA" id="ARBA00023102"/>
    </source>
</evidence>
<evidence type="ECO:0000256" key="2">
    <source>
        <dbReference type="ARBA" id="ARBA00009152"/>
    </source>
</evidence>
<name>A0A2V5HRS7_ASPV1</name>
<dbReference type="NCBIfam" id="TIGR01856">
    <property type="entry name" value="hisJ_fam"/>
    <property type="match status" value="1"/>
</dbReference>
<dbReference type="InterPro" id="IPR004013">
    <property type="entry name" value="PHP_dom"/>
</dbReference>